<dbReference type="SUPFAM" id="SSF52172">
    <property type="entry name" value="CheY-like"/>
    <property type="match status" value="1"/>
</dbReference>
<dbReference type="InterPro" id="IPR001789">
    <property type="entry name" value="Sig_transdc_resp-reg_receiver"/>
</dbReference>
<keyword evidence="1" id="KW-0597">Phosphoprotein</keyword>
<accession>A0A1Y5U0X8</accession>
<dbReference type="InParanoid" id="A0A1Y5U0X8"/>
<protein>
    <submittedName>
        <fullName evidence="3">Chemotaxis protein CheY</fullName>
    </submittedName>
</protein>
<evidence type="ECO:0000313" key="4">
    <source>
        <dbReference type="Proteomes" id="UP000193200"/>
    </source>
</evidence>
<evidence type="ECO:0000259" key="2">
    <source>
        <dbReference type="PROSITE" id="PS50110"/>
    </source>
</evidence>
<dbReference type="PANTHER" id="PTHR43228:SF1">
    <property type="entry name" value="TWO-COMPONENT RESPONSE REGULATOR ARR22"/>
    <property type="match status" value="1"/>
</dbReference>
<proteinExistence type="predicted"/>
<dbReference type="GO" id="GO:0000160">
    <property type="term" value="P:phosphorelay signal transduction system"/>
    <property type="evidence" value="ECO:0007669"/>
    <property type="project" value="InterPro"/>
</dbReference>
<feature type="modified residue" description="4-aspartylphosphate" evidence="1">
    <location>
        <position position="64"/>
    </location>
</feature>
<name>A0A1Y5U0X8_9PROT</name>
<dbReference type="Gene3D" id="3.40.50.2300">
    <property type="match status" value="1"/>
</dbReference>
<reference evidence="3 4" key="1">
    <citation type="submission" date="2017-03" db="EMBL/GenBank/DDBJ databases">
        <authorList>
            <person name="Afonso C.L."/>
            <person name="Miller P.J."/>
            <person name="Scott M.A."/>
            <person name="Spackman E."/>
            <person name="Goraichik I."/>
            <person name="Dimitrov K.M."/>
            <person name="Suarez D.L."/>
            <person name="Swayne D.E."/>
        </authorList>
    </citation>
    <scope>NUCLEOTIDE SEQUENCE [LARGE SCALE GENOMIC DNA]</scope>
    <source>
        <strain evidence="3 4">CECT 7691</strain>
    </source>
</reference>
<dbReference type="EMBL" id="FWFR01000003">
    <property type="protein sequence ID" value="SLN73956.1"/>
    <property type="molecule type" value="Genomic_DNA"/>
</dbReference>
<keyword evidence="4" id="KW-1185">Reference proteome</keyword>
<organism evidence="3 4">
    <name type="scientific">Oceanibacterium hippocampi</name>
    <dbReference type="NCBI Taxonomy" id="745714"/>
    <lineage>
        <taxon>Bacteria</taxon>
        <taxon>Pseudomonadati</taxon>
        <taxon>Pseudomonadota</taxon>
        <taxon>Alphaproteobacteria</taxon>
        <taxon>Sneathiellales</taxon>
        <taxon>Sneathiellaceae</taxon>
        <taxon>Oceanibacterium</taxon>
    </lineage>
</organism>
<dbReference type="AlphaFoldDB" id="A0A1Y5U0X8"/>
<gene>
    <name evidence="3" type="primary">cheY_2</name>
    <name evidence="3" type="ORF">OCH7691_03686</name>
</gene>
<dbReference type="OrthoDB" id="7271028at2"/>
<evidence type="ECO:0000313" key="3">
    <source>
        <dbReference type="EMBL" id="SLN73956.1"/>
    </source>
</evidence>
<dbReference type="Proteomes" id="UP000193200">
    <property type="component" value="Unassembled WGS sequence"/>
</dbReference>
<dbReference type="Pfam" id="PF00072">
    <property type="entry name" value="Response_reg"/>
    <property type="match status" value="1"/>
</dbReference>
<dbReference type="PROSITE" id="PS50110">
    <property type="entry name" value="RESPONSE_REGULATORY"/>
    <property type="match status" value="1"/>
</dbReference>
<evidence type="ECO:0000256" key="1">
    <source>
        <dbReference type="PROSITE-ProRule" id="PRU00169"/>
    </source>
</evidence>
<feature type="domain" description="Response regulatory" evidence="2">
    <location>
        <begin position="12"/>
        <end position="134"/>
    </location>
</feature>
<sequence length="272" mass="29960">MREKTTDYSDHGFLIVDDKAFLRGIVQSMLMLCQAGRIERASNGTEAVKALARNSESIDCVLCDWNMRPVDGLEVLRSIRSGRIYNTPRDLCVIMLTGHADEHLVKTALALDANGYMVKPVSMAKLVEAIDRAFARPVILKPKVVYDSIGCVDLPEGTSDKSAKRTLPWVLWSEMGGEVPANRGDRLEKIRAIATEKAGYRADNEREVVNLICMDITSIPDGKVLAEDIFTEKGFLLLASGTVLSEALLGRLCEITKESALKAQLIVGDFED</sequence>
<dbReference type="InterPro" id="IPR052048">
    <property type="entry name" value="ST_Response_Regulator"/>
</dbReference>
<dbReference type="RefSeq" id="WP_085885006.1">
    <property type="nucleotide sequence ID" value="NZ_FWFR01000003.1"/>
</dbReference>
<dbReference type="InterPro" id="IPR011006">
    <property type="entry name" value="CheY-like_superfamily"/>
</dbReference>
<dbReference type="PANTHER" id="PTHR43228">
    <property type="entry name" value="TWO-COMPONENT RESPONSE REGULATOR"/>
    <property type="match status" value="1"/>
</dbReference>
<dbReference type="SMART" id="SM00448">
    <property type="entry name" value="REC"/>
    <property type="match status" value="1"/>
</dbReference>